<gene>
    <name evidence="2" type="ORF">A2W52_00625</name>
</gene>
<evidence type="ECO:0000313" key="3">
    <source>
        <dbReference type="Proteomes" id="UP000176493"/>
    </source>
</evidence>
<dbReference type="Pfam" id="PF13692">
    <property type="entry name" value="Glyco_trans_1_4"/>
    <property type="match status" value="1"/>
</dbReference>
<proteinExistence type="predicted"/>
<dbReference type="PANTHER" id="PTHR46401">
    <property type="entry name" value="GLYCOSYLTRANSFERASE WBBK-RELATED"/>
    <property type="match status" value="1"/>
</dbReference>
<evidence type="ECO:0000256" key="1">
    <source>
        <dbReference type="ARBA" id="ARBA00022679"/>
    </source>
</evidence>
<comment type="caution">
    <text evidence="2">The sequence shown here is derived from an EMBL/GenBank/DDBJ whole genome shotgun (WGS) entry which is preliminary data.</text>
</comment>
<evidence type="ECO:0008006" key="4">
    <source>
        <dbReference type="Google" id="ProtNLM"/>
    </source>
</evidence>
<keyword evidence="1" id="KW-0808">Transferase</keyword>
<accession>A0A1G2MHF9</accession>
<reference evidence="2 3" key="1">
    <citation type="journal article" date="2016" name="Nat. Commun.">
        <title>Thousands of microbial genomes shed light on interconnected biogeochemical processes in an aquifer system.</title>
        <authorList>
            <person name="Anantharaman K."/>
            <person name="Brown C.T."/>
            <person name="Hug L.A."/>
            <person name="Sharon I."/>
            <person name="Castelle C.J."/>
            <person name="Probst A.J."/>
            <person name="Thomas B.C."/>
            <person name="Singh A."/>
            <person name="Wilkins M.J."/>
            <person name="Karaoz U."/>
            <person name="Brodie E.L."/>
            <person name="Williams K.H."/>
            <person name="Hubbard S.S."/>
            <person name="Banfield J.F."/>
        </authorList>
    </citation>
    <scope>NUCLEOTIDE SEQUENCE [LARGE SCALE GENOMIC DNA]</scope>
</reference>
<dbReference type="Gene3D" id="3.40.50.2000">
    <property type="entry name" value="Glycogen Phosphorylase B"/>
    <property type="match status" value="2"/>
</dbReference>
<protein>
    <recommendedName>
        <fullName evidence="4">Glycosyl transferase family 1 domain-containing protein</fullName>
    </recommendedName>
</protein>
<evidence type="ECO:0000313" key="2">
    <source>
        <dbReference type="EMBL" id="OHA23273.1"/>
    </source>
</evidence>
<dbReference type="CDD" id="cd03801">
    <property type="entry name" value="GT4_PimA-like"/>
    <property type="match status" value="1"/>
</dbReference>
<dbReference type="GO" id="GO:0016757">
    <property type="term" value="F:glycosyltransferase activity"/>
    <property type="evidence" value="ECO:0007669"/>
    <property type="project" value="TreeGrafter"/>
</dbReference>
<organism evidence="2 3">
    <name type="scientific">Candidatus Taylorbacteria bacterium RIFCSPHIGHO2_02_49_25</name>
    <dbReference type="NCBI Taxonomy" id="1802305"/>
    <lineage>
        <taxon>Bacteria</taxon>
        <taxon>Candidatus Tayloriibacteriota</taxon>
    </lineage>
</organism>
<dbReference type="Proteomes" id="UP000176493">
    <property type="component" value="Unassembled WGS sequence"/>
</dbReference>
<name>A0A1G2MHF9_9BACT</name>
<dbReference type="PANTHER" id="PTHR46401:SF2">
    <property type="entry name" value="GLYCOSYLTRANSFERASE WBBK-RELATED"/>
    <property type="match status" value="1"/>
</dbReference>
<dbReference type="SUPFAM" id="SSF53756">
    <property type="entry name" value="UDP-Glycosyltransferase/glycogen phosphorylase"/>
    <property type="match status" value="1"/>
</dbReference>
<sequence>MRILIATGIYPPDIGGPAEYARGVEETWRNAGHNVKVLAFRFERKLPSGIRHLYYFLRVLFSLRGATFVFSPDTFSAAIPALFASKLFGKRIIIRTGGDFLWEWYVERTGDLALLHNFYQTRIPQFNLKERIIFRLVRFLFRRADAVIFSTKWQRDIFRQPYTLNLEKCFVVENYYAPPTRQDYSNILKNNRIEKVFVGGARELKWKNIQRVKEAFSRLQQKGVPVSLKLETSSREQFLKDMASSYTVILASLGDISPNTILEAIQYGKPFILTRETGLYEKLKDIGVWVDPEDVDDIAEKIEWLADEKNYEEQRKKVEAFTFAHSWEKIADEIFDILKGRN</sequence>
<dbReference type="AlphaFoldDB" id="A0A1G2MHF9"/>
<dbReference type="EMBL" id="MHRJ01000011">
    <property type="protein sequence ID" value="OHA23273.1"/>
    <property type="molecule type" value="Genomic_DNA"/>
</dbReference>